<accession>A0A016TIS2</accession>
<proteinExistence type="predicted"/>
<keyword evidence="3" id="KW-1185">Reference proteome</keyword>
<comment type="caution">
    <text evidence="2">The sequence shown here is derived from an EMBL/GenBank/DDBJ whole genome shotgun (WGS) entry which is preliminary data.</text>
</comment>
<dbReference type="InterPro" id="IPR035940">
    <property type="entry name" value="CAP_sf"/>
</dbReference>
<dbReference type="AlphaFoldDB" id="A0A016TIS2"/>
<dbReference type="EMBL" id="JARK01001435">
    <property type="protein sequence ID" value="EYC02565.1"/>
    <property type="molecule type" value="Genomic_DNA"/>
</dbReference>
<dbReference type="OrthoDB" id="5890305at2759"/>
<evidence type="ECO:0000256" key="1">
    <source>
        <dbReference type="SAM" id="SignalP"/>
    </source>
</evidence>
<dbReference type="Gene3D" id="3.40.33.10">
    <property type="entry name" value="CAP"/>
    <property type="match status" value="1"/>
</dbReference>
<evidence type="ECO:0000313" key="3">
    <source>
        <dbReference type="Proteomes" id="UP000024635"/>
    </source>
</evidence>
<organism evidence="2 3">
    <name type="scientific">Ancylostoma ceylanicum</name>
    <dbReference type="NCBI Taxonomy" id="53326"/>
    <lineage>
        <taxon>Eukaryota</taxon>
        <taxon>Metazoa</taxon>
        <taxon>Ecdysozoa</taxon>
        <taxon>Nematoda</taxon>
        <taxon>Chromadorea</taxon>
        <taxon>Rhabditida</taxon>
        <taxon>Rhabditina</taxon>
        <taxon>Rhabditomorpha</taxon>
        <taxon>Strongyloidea</taxon>
        <taxon>Ancylostomatidae</taxon>
        <taxon>Ancylostomatinae</taxon>
        <taxon>Ancylostoma</taxon>
    </lineage>
</organism>
<keyword evidence="1" id="KW-0732">Signal</keyword>
<feature type="chain" id="PRO_5001491137" evidence="1">
    <location>
        <begin position="20"/>
        <end position="181"/>
    </location>
</feature>
<name>A0A016TIS2_9BILA</name>
<evidence type="ECO:0000313" key="2">
    <source>
        <dbReference type="EMBL" id="EYC02565.1"/>
    </source>
</evidence>
<feature type="signal peptide" evidence="1">
    <location>
        <begin position="1"/>
        <end position="19"/>
    </location>
</feature>
<dbReference type="Proteomes" id="UP000024635">
    <property type="component" value="Unassembled WGS sequence"/>
</dbReference>
<reference evidence="3" key="1">
    <citation type="journal article" date="2015" name="Nat. Genet.">
        <title>The genome and transcriptome of the zoonotic hookworm Ancylostoma ceylanicum identify infection-specific gene families.</title>
        <authorList>
            <person name="Schwarz E.M."/>
            <person name="Hu Y."/>
            <person name="Antoshechkin I."/>
            <person name="Miller M.M."/>
            <person name="Sternberg P.W."/>
            <person name="Aroian R.V."/>
        </authorList>
    </citation>
    <scope>NUCLEOTIDE SEQUENCE</scope>
    <source>
        <strain evidence="3">HY135</strain>
    </source>
</reference>
<protein>
    <submittedName>
        <fullName evidence="2">Uncharacterized protein</fullName>
    </submittedName>
</protein>
<gene>
    <name evidence="2" type="primary">Acey_s0099.g3183</name>
    <name evidence="2" type="ORF">Y032_0099g3183</name>
</gene>
<sequence length="181" mass="20312">MGALLIVALLVSILPSALSDRYGKGPYCEGGTASYEEVWKVLDPIGDLRWRLVRGKQQNGPGGAKMPRPLEMREVMWKCHLEKEAIALVGGRCLETVPATPANRTELVLRLTGGKHHSYDSVMSVWTKELDRTPMKESAIGPDNVKYDGQVRLWDYANFVVGEIQSIDVDVLRNIQMLKFW</sequence>